<name>A0A512J1I7_9HYPH</name>
<reference evidence="11" key="2">
    <citation type="journal article" date="2019" name="Int. J. Syst. Evol. Microbiol.">
        <title>The Global Catalogue of Microorganisms (GCM) 10K type strain sequencing project: providing services to taxonomists for standard genome sequencing and annotation.</title>
        <authorList>
            <consortium name="The Broad Institute Genomics Platform"/>
            <consortium name="The Broad Institute Genome Sequencing Center for Infectious Disease"/>
            <person name="Wu L."/>
            <person name="Ma J."/>
        </authorList>
    </citation>
    <scope>NUCLEOTIDE SEQUENCE [LARGE SCALE GENOMIC DNA]</scope>
    <source>
        <strain evidence="11">NBRC 107715</strain>
    </source>
</reference>
<comment type="catalytic activity">
    <reaction evidence="6">
        <text>(6S)-NADHX + ADP = AMP + phosphate + NADH + H(+)</text>
        <dbReference type="Rhea" id="RHEA:32223"/>
        <dbReference type="ChEBI" id="CHEBI:15378"/>
        <dbReference type="ChEBI" id="CHEBI:43474"/>
        <dbReference type="ChEBI" id="CHEBI:57945"/>
        <dbReference type="ChEBI" id="CHEBI:64074"/>
        <dbReference type="ChEBI" id="CHEBI:456215"/>
        <dbReference type="ChEBI" id="CHEBI:456216"/>
        <dbReference type="EC" id="4.2.1.136"/>
    </reaction>
</comment>
<comment type="subunit">
    <text evidence="6">Homotetramer.</text>
</comment>
<keyword evidence="4 6" id="KW-0520">NAD</keyword>
<dbReference type="PANTHER" id="PTHR12592">
    <property type="entry name" value="ATP-DEPENDENT (S)-NAD(P)H-HYDRATE DEHYDRATASE FAMILY MEMBER"/>
    <property type="match status" value="1"/>
</dbReference>
<reference evidence="9" key="4">
    <citation type="submission" date="2023-01" db="EMBL/GenBank/DDBJ databases">
        <title>Draft genome sequence of Methylobacterium oxalidis strain NBRC 107715.</title>
        <authorList>
            <person name="Sun Q."/>
            <person name="Mori K."/>
        </authorList>
    </citation>
    <scope>NUCLEOTIDE SEQUENCE</scope>
    <source>
        <strain evidence="9">NBRC 107715</strain>
    </source>
</reference>
<dbReference type="EC" id="4.2.1.136" evidence="6"/>
<reference evidence="9" key="1">
    <citation type="journal article" date="2014" name="Int. J. Syst. Evol. Microbiol.">
        <title>Complete genome of a new Firmicutes species belonging to the dominant human colonic microbiota ('Ruminococcus bicirculans') reveals two chromosomes and a selective capacity to utilize plant glucans.</title>
        <authorList>
            <consortium name="NISC Comparative Sequencing Program"/>
            <person name="Wegmann U."/>
            <person name="Louis P."/>
            <person name="Goesmann A."/>
            <person name="Henrissat B."/>
            <person name="Duncan S.H."/>
            <person name="Flint H.J."/>
        </authorList>
    </citation>
    <scope>NUCLEOTIDE SEQUENCE</scope>
    <source>
        <strain evidence="9">NBRC 107715</strain>
    </source>
</reference>
<keyword evidence="11" id="KW-1185">Reference proteome</keyword>
<evidence type="ECO:0000256" key="4">
    <source>
        <dbReference type="ARBA" id="ARBA00023027"/>
    </source>
</evidence>
<evidence type="ECO:0000256" key="1">
    <source>
        <dbReference type="ARBA" id="ARBA00022741"/>
    </source>
</evidence>
<dbReference type="GO" id="GO:0052855">
    <property type="term" value="F:ADP-dependent NAD(P)H-hydrate dehydratase activity"/>
    <property type="evidence" value="ECO:0007669"/>
    <property type="project" value="UniProtKB-UniRule"/>
</dbReference>
<dbReference type="EMBL" id="BJZU01000029">
    <property type="protein sequence ID" value="GEP03830.1"/>
    <property type="molecule type" value="Genomic_DNA"/>
</dbReference>
<dbReference type="GO" id="GO:0005524">
    <property type="term" value="F:ATP binding"/>
    <property type="evidence" value="ECO:0007669"/>
    <property type="project" value="UniProtKB-KW"/>
</dbReference>
<dbReference type="GO" id="GO:0046496">
    <property type="term" value="P:nicotinamide nucleotide metabolic process"/>
    <property type="evidence" value="ECO:0007669"/>
    <property type="project" value="UniProtKB-UniRule"/>
</dbReference>
<protein>
    <recommendedName>
        <fullName evidence="6">ADP-dependent (S)-NAD(P)H-hydrate dehydratase</fullName>
        <ecNumber evidence="6">4.2.1.136</ecNumber>
    </recommendedName>
    <alternativeName>
        <fullName evidence="6">ADP-dependent NAD(P)HX dehydratase</fullName>
    </alternativeName>
</protein>
<evidence type="ECO:0000313" key="10">
    <source>
        <dbReference type="Proteomes" id="UP000321960"/>
    </source>
</evidence>
<evidence type="ECO:0000259" key="7">
    <source>
        <dbReference type="PROSITE" id="PS51383"/>
    </source>
</evidence>
<sequence>MTENHLTLESLRALPLPMPDEGSKDQRGTVLVLGGSVEVPGAALLAGVAALRAGAGRLRIATVQSVAKSMALAVPEARVIGLAETEEGEIDPAQAEERVSALAERSEAVLVGPGLSAGKAADALCFSVLPGQPSTSFVLDAGALCGLAARSEAVLTCGGRAVITPHAGEMAQLLGIDRDAVEADPLAAALRAADLVGCVVIMKGAKTWIVSPAGERWLYDGGGVGLATSGSGDALSGILAGLLARGAEAMTAALWGVFLHGEAGRRLADRVGPVGFLAREIAGEVPAILHEAGPQRSP</sequence>
<dbReference type="Proteomes" id="UP001156856">
    <property type="component" value="Unassembled WGS sequence"/>
</dbReference>
<organism evidence="8 10">
    <name type="scientific">Methylobacterium oxalidis</name>
    <dbReference type="NCBI Taxonomy" id="944322"/>
    <lineage>
        <taxon>Bacteria</taxon>
        <taxon>Pseudomonadati</taxon>
        <taxon>Pseudomonadota</taxon>
        <taxon>Alphaproteobacteria</taxon>
        <taxon>Hyphomicrobiales</taxon>
        <taxon>Methylobacteriaceae</taxon>
        <taxon>Methylobacterium</taxon>
    </lineage>
</organism>
<comment type="caution">
    <text evidence="8">The sequence shown here is derived from an EMBL/GenBank/DDBJ whole genome shotgun (WGS) entry which is preliminary data.</text>
</comment>
<dbReference type="SUPFAM" id="SSF53613">
    <property type="entry name" value="Ribokinase-like"/>
    <property type="match status" value="1"/>
</dbReference>
<feature type="binding site" evidence="6">
    <location>
        <position position="42"/>
    </location>
    <ligand>
        <name>(6S)-NADPHX</name>
        <dbReference type="ChEBI" id="CHEBI:64076"/>
    </ligand>
</feature>
<proteinExistence type="inferred from homology"/>
<dbReference type="GO" id="GO:0110051">
    <property type="term" value="P:metabolite repair"/>
    <property type="evidence" value="ECO:0007669"/>
    <property type="project" value="TreeGrafter"/>
</dbReference>
<evidence type="ECO:0000256" key="2">
    <source>
        <dbReference type="ARBA" id="ARBA00022840"/>
    </source>
</evidence>
<evidence type="ECO:0000313" key="9">
    <source>
        <dbReference type="EMBL" id="GLS65312.1"/>
    </source>
</evidence>
<evidence type="ECO:0000256" key="5">
    <source>
        <dbReference type="ARBA" id="ARBA00023239"/>
    </source>
</evidence>
<dbReference type="RefSeq" id="WP_147025498.1">
    <property type="nucleotide sequence ID" value="NZ_BJZU01000029.1"/>
</dbReference>
<dbReference type="AlphaFoldDB" id="A0A512J1I7"/>
<dbReference type="InterPro" id="IPR000631">
    <property type="entry name" value="CARKD"/>
</dbReference>
<feature type="binding site" evidence="6">
    <location>
        <position position="114"/>
    </location>
    <ligand>
        <name>(6S)-NADPHX</name>
        <dbReference type="ChEBI" id="CHEBI:64076"/>
    </ligand>
</feature>
<dbReference type="Proteomes" id="UP000321960">
    <property type="component" value="Unassembled WGS sequence"/>
</dbReference>
<dbReference type="PANTHER" id="PTHR12592:SF0">
    <property type="entry name" value="ATP-DEPENDENT (S)-NAD(P)H-HYDRATE DEHYDRATASE"/>
    <property type="match status" value="1"/>
</dbReference>
<dbReference type="PROSITE" id="PS51383">
    <property type="entry name" value="YJEF_C_3"/>
    <property type="match status" value="1"/>
</dbReference>
<keyword evidence="5 6" id="KW-0456">Lyase</keyword>
<accession>A0A512J1I7</accession>
<dbReference type="InterPro" id="IPR029056">
    <property type="entry name" value="Ribokinase-like"/>
</dbReference>
<gene>
    <name evidence="8" type="primary">nnrD_1</name>
    <name evidence="6" type="synonym">nnrD</name>
    <name evidence="9" type="synonym">nnrD_2</name>
    <name evidence="9" type="ORF">GCM10007888_36940</name>
    <name evidence="8" type="ORF">MOX02_18680</name>
</gene>
<feature type="domain" description="YjeF C-terminal" evidence="7">
    <location>
        <begin position="7"/>
        <end position="292"/>
    </location>
</feature>
<dbReference type="Gene3D" id="3.40.1190.20">
    <property type="match status" value="1"/>
</dbReference>
<dbReference type="OrthoDB" id="9806925at2"/>
<evidence type="ECO:0000256" key="6">
    <source>
        <dbReference type="HAMAP-Rule" id="MF_01965"/>
    </source>
</evidence>
<feature type="binding site" evidence="6">
    <location>
        <begin position="203"/>
        <end position="207"/>
    </location>
    <ligand>
        <name>AMP</name>
        <dbReference type="ChEBI" id="CHEBI:456215"/>
    </ligand>
</feature>
<reference evidence="8 10" key="3">
    <citation type="submission" date="2019-07" db="EMBL/GenBank/DDBJ databases">
        <title>Whole genome shotgun sequence of Methylobacterium oxalidis NBRC 107715.</title>
        <authorList>
            <person name="Hosoyama A."/>
            <person name="Uohara A."/>
            <person name="Ohji S."/>
            <person name="Ichikawa N."/>
        </authorList>
    </citation>
    <scope>NUCLEOTIDE SEQUENCE [LARGE SCALE GENOMIC DNA]</scope>
    <source>
        <strain evidence="8 10">NBRC 107715</strain>
    </source>
</reference>
<evidence type="ECO:0000313" key="11">
    <source>
        <dbReference type="Proteomes" id="UP001156856"/>
    </source>
</evidence>
<keyword evidence="2 6" id="KW-0067">ATP-binding</keyword>
<dbReference type="CDD" id="cd01171">
    <property type="entry name" value="YXKO-related"/>
    <property type="match status" value="1"/>
</dbReference>
<evidence type="ECO:0000256" key="3">
    <source>
        <dbReference type="ARBA" id="ARBA00022857"/>
    </source>
</evidence>
<comment type="catalytic activity">
    <reaction evidence="6">
        <text>(6S)-NADPHX + ADP = AMP + phosphate + NADPH + H(+)</text>
        <dbReference type="Rhea" id="RHEA:32235"/>
        <dbReference type="ChEBI" id="CHEBI:15378"/>
        <dbReference type="ChEBI" id="CHEBI:43474"/>
        <dbReference type="ChEBI" id="CHEBI:57783"/>
        <dbReference type="ChEBI" id="CHEBI:64076"/>
        <dbReference type="ChEBI" id="CHEBI:456215"/>
        <dbReference type="ChEBI" id="CHEBI:456216"/>
        <dbReference type="EC" id="4.2.1.136"/>
    </reaction>
</comment>
<keyword evidence="1 6" id="KW-0547">Nucleotide-binding</keyword>
<dbReference type="HAMAP" id="MF_01965">
    <property type="entry name" value="NADHX_dehydratase"/>
    <property type="match status" value="1"/>
</dbReference>
<feature type="binding site" evidence="6">
    <location>
        <position position="166"/>
    </location>
    <ligand>
        <name>(6S)-NADPHX</name>
        <dbReference type="ChEBI" id="CHEBI:64076"/>
    </ligand>
</feature>
<dbReference type="NCBIfam" id="TIGR00196">
    <property type="entry name" value="yjeF_cterm"/>
    <property type="match status" value="1"/>
</dbReference>
<evidence type="ECO:0000313" key="8">
    <source>
        <dbReference type="EMBL" id="GEP03830.1"/>
    </source>
</evidence>
<keyword evidence="3 6" id="KW-0521">NADP</keyword>
<comment type="cofactor">
    <cofactor evidence="6">
        <name>Mg(2+)</name>
        <dbReference type="ChEBI" id="CHEBI:18420"/>
    </cofactor>
</comment>
<comment type="similarity">
    <text evidence="6">Belongs to the NnrD/CARKD family.</text>
</comment>
<dbReference type="Pfam" id="PF01256">
    <property type="entry name" value="Carb_kinase"/>
    <property type="match status" value="1"/>
</dbReference>
<feature type="binding site" evidence="6">
    <location>
        <position position="233"/>
    </location>
    <ligand>
        <name>(6S)-NADPHX</name>
        <dbReference type="ChEBI" id="CHEBI:64076"/>
    </ligand>
</feature>
<feature type="binding site" evidence="6">
    <location>
        <position position="232"/>
    </location>
    <ligand>
        <name>AMP</name>
        <dbReference type="ChEBI" id="CHEBI:456215"/>
    </ligand>
</feature>
<dbReference type="EMBL" id="BSPK01000067">
    <property type="protein sequence ID" value="GLS65312.1"/>
    <property type="molecule type" value="Genomic_DNA"/>
</dbReference>
<comment type="function">
    <text evidence="6">Catalyzes the dehydration of the S-form of NAD(P)HX at the expense of ADP, which is converted to AMP. Together with NAD(P)HX epimerase, which catalyzes the epimerization of the S- and R-forms, the enzyme allows the repair of both epimers of NAD(P)HX, a damaged form of NAD(P)H that is a result of enzymatic or heat-dependent hydration.</text>
</comment>
<dbReference type="GO" id="GO:0052856">
    <property type="term" value="F:NAD(P)HX epimerase activity"/>
    <property type="evidence" value="ECO:0007669"/>
    <property type="project" value="TreeGrafter"/>
</dbReference>